<dbReference type="Pfam" id="PF08309">
    <property type="entry name" value="LVIVD"/>
    <property type="match status" value="2"/>
</dbReference>
<comment type="caution">
    <text evidence="1">The sequence shown here is derived from an EMBL/GenBank/DDBJ whole genome shotgun (WGS) entry which is preliminary data.</text>
</comment>
<accession>A0ABR7L7F0</accession>
<proteinExistence type="predicted"/>
<reference evidence="1 2" key="1">
    <citation type="submission" date="2020-06" db="EMBL/GenBank/DDBJ databases">
        <title>Actinokineospora xiongansis sp. nov., isolated from soil of Baiyangdian.</title>
        <authorList>
            <person name="Zhang X."/>
        </authorList>
    </citation>
    <scope>NUCLEOTIDE SEQUENCE [LARGE SCALE GENOMIC DNA]</scope>
    <source>
        <strain evidence="1 2">HBU206404</strain>
    </source>
</reference>
<sequence length="459" mass="48643">MLGVAAAGLSVVGGPAAAAQDFPANDEIVTSANVSHVVNVAPTGPLSGPASVGTDLAFSGDHAIVGNYLGFTIYDIKNPKSPTITSQVLCPGAQNDISVSGNLVFLSTDARRSDNSCNSTSQNDGTKPYWEGMKIFDITDKKNPKYVAAVETDCGSHTHTLVPDKKGKDVYLYVSSYGPSAALPKCQPPHDKITIIKVPVKNPAAAAIVSTPVLFPDGGHPGKPGTVDTGYVVPTSGCHDITVFPAKNLAAGACMGEGVLMDISDREKPRVINTVRDDDHFAFWHSATFNNAGTKVVFTDELGGGGAATCNAKIGPTRGANGIYDITGRGDERKLEFRSLFKIDRHQTDSENCVAHNGSLIPVPGKDIMVQAWYMGGVQVFDFTDSRAPKKIGFFERGPAADPNTGGGIWSSYYYNGYIYASDIGKGFDVIDINDPATNVARGHKWTELNVQTQYGYGK</sequence>
<evidence type="ECO:0000313" key="1">
    <source>
        <dbReference type="EMBL" id="MBC6448630.1"/>
    </source>
</evidence>
<name>A0ABR7L7F0_9PSEU</name>
<organism evidence="1 2">
    <name type="scientific">Actinokineospora xionganensis</name>
    <dbReference type="NCBI Taxonomy" id="2684470"/>
    <lineage>
        <taxon>Bacteria</taxon>
        <taxon>Bacillati</taxon>
        <taxon>Actinomycetota</taxon>
        <taxon>Actinomycetes</taxon>
        <taxon>Pseudonocardiales</taxon>
        <taxon>Pseudonocardiaceae</taxon>
        <taxon>Actinokineospora</taxon>
    </lineage>
</organism>
<dbReference type="Proteomes" id="UP000734823">
    <property type="component" value="Unassembled WGS sequence"/>
</dbReference>
<keyword evidence="2" id="KW-1185">Reference proteome</keyword>
<protein>
    <recommendedName>
        <fullName evidence="3">LVIVD repeat-containing protein</fullName>
    </recommendedName>
</protein>
<dbReference type="EMBL" id="JABVED010000008">
    <property type="protein sequence ID" value="MBC6448630.1"/>
    <property type="molecule type" value="Genomic_DNA"/>
</dbReference>
<evidence type="ECO:0000313" key="2">
    <source>
        <dbReference type="Proteomes" id="UP000734823"/>
    </source>
</evidence>
<evidence type="ECO:0008006" key="3">
    <source>
        <dbReference type="Google" id="ProtNLM"/>
    </source>
</evidence>
<gene>
    <name evidence="1" type="ORF">GPZ80_15750</name>
</gene>
<dbReference type="InterPro" id="IPR013211">
    <property type="entry name" value="LVIVD"/>
</dbReference>
<dbReference type="SUPFAM" id="SSF75011">
    <property type="entry name" value="3-carboxy-cis,cis-mucoante lactonizing enzyme"/>
    <property type="match status" value="1"/>
</dbReference>